<evidence type="ECO:0000256" key="3">
    <source>
        <dbReference type="ARBA" id="ARBA00022490"/>
    </source>
</evidence>
<reference evidence="12" key="1">
    <citation type="submission" date="2020-11" db="EMBL/GenBank/DDBJ databases">
        <authorList>
            <person name="Tran Van P."/>
        </authorList>
    </citation>
    <scope>NUCLEOTIDE SEQUENCE</scope>
</reference>
<accession>A0A7R9AMR4</accession>
<organism evidence="12">
    <name type="scientific">Timema shepardi</name>
    <name type="common">Walking stick</name>
    <dbReference type="NCBI Taxonomy" id="629360"/>
    <lineage>
        <taxon>Eukaryota</taxon>
        <taxon>Metazoa</taxon>
        <taxon>Ecdysozoa</taxon>
        <taxon>Arthropoda</taxon>
        <taxon>Hexapoda</taxon>
        <taxon>Insecta</taxon>
        <taxon>Pterygota</taxon>
        <taxon>Neoptera</taxon>
        <taxon>Polyneoptera</taxon>
        <taxon>Phasmatodea</taxon>
        <taxon>Timematodea</taxon>
        <taxon>Timematoidea</taxon>
        <taxon>Timematidae</taxon>
        <taxon>Timema</taxon>
    </lineage>
</organism>
<comment type="function">
    <text evidence="6">Induces bone resorption, acting probably through a signaling cascade which results in the secretion of factor(s) enhancing osteoclast formation and activity.</text>
</comment>
<dbReference type="EMBL" id="OC000438">
    <property type="protein sequence ID" value="CAD7257269.1"/>
    <property type="molecule type" value="Genomic_DNA"/>
</dbReference>
<dbReference type="Gene3D" id="2.30.30.40">
    <property type="entry name" value="SH3 Domains"/>
    <property type="match status" value="1"/>
</dbReference>
<feature type="region of interest" description="Disordered" evidence="10">
    <location>
        <begin position="1"/>
        <end position="20"/>
    </location>
</feature>
<dbReference type="SUPFAM" id="SSF48403">
    <property type="entry name" value="Ankyrin repeat"/>
    <property type="match status" value="1"/>
</dbReference>
<dbReference type="SMART" id="SM00248">
    <property type="entry name" value="ANK"/>
    <property type="match status" value="3"/>
</dbReference>
<evidence type="ECO:0000256" key="2">
    <source>
        <dbReference type="ARBA" id="ARBA00022443"/>
    </source>
</evidence>
<evidence type="ECO:0000256" key="9">
    <source>
        <dbReference type="PROSITE-ProRule" id="PRU00192"/>
    </source>
</evidence>
<keyword evidence="2 9" id="KW-0728">SH3 domain</keyword>
<dbReference type="PROSITE" id="PS50088">
    <property type="entry name" value="ANK_REPEAT"/>
    <property type="match status" value="2"/>
</dbReference>
<evidence type="ECO:0000256" key="5">
    <source>
        <dbReference type="ARBA" id="ARBA00023043"/>
    </source>
</evidence>
<dbReference type="InterPro" id="IPR002110">
    <property type="entry name" value="Ankyrin_rpt"/>
</dbReference>
<protein>
    <recommendedName>
        <fullName evidence="7">Osteoclast-stimulating factor 1</fullName>
    </recommendedName>
</protein>
<dbReference type="PROSITE" id="PS50002">
    <property type="entry name" value="SH3"/>
    <property type="match status" value="1"/>
</dbReference>
<comment type="subcellular location">
    <subcellularLocation>
        <location evidence="1">Cytoplasm</location>
    </subcellularLocation>
</comment>
<dbReference type="PANTHER" id="PTHR24155:SF10">
    <property type="entry name" value="OSTEOCLAST-STIMULATING FACTOR 1"/>
    <property type="match status" value="1"/>
</dbReference>
<dbReference type="PRINTS" id="PR01415">
    <property type="entry name" value="ANKYRIN"/>
</dbReference>
<dbReference type="Pfam" id="PF00018">
    <property type="entry name" value="SH3_1"/>
    <property type="match status" value="1"/>
</dbReference>
<keyword evidence="3" id="KW-0963">Cytoplasm</keyword>
<dbReference type="PROSITE" id="PS50297">
    <property type="entry name" value="ANK_REP_REGION"/>
    <property type="match status" value="1"/>
</dbReference>
<dbReference type="SMART" id="SM00326">
    <property type="entry name" value="SH3"/>
    <property type="match status" value="1"/>
</dbReference>
<dbReference type="SUPFAM" id="SSF50044">
    <property type="entry name" value="SH3-domain"/>
    <property type="match status" value="1"/>
</dbReference>
<feature type="repeat" description="ANK" evidence="8">
    <location>
        <begin position="119"/>
        <end position="152"/>
    </location>
</feature>
<evidence type="ECO:0000256" key="4">
    <source>
        <dbReference type="ARBA" id="ARBA00022737"/>
    </source>
</evidence>
<evidence type="ECO:0000256" key="1">
    <source>
        <dbReference type="ARBA" id="ARBA00004496"/>
    </source>
</evidence>
<keyword evidence="5 8" id="KW-0040">ANK repeat</keyword>
<proteinExistence type="predicted"/>
<dbReference type="GO" id="GO:0007165">
    <property type="term" value="P:signal transduction"/>
    <property type="evidence" value="ECO:0007669"/>
    <property type="project" value="TreeGrafter"/>
</dbReference>
<feature type="repeat" description="ANK" evidence="8">
    <location>
        <begin position="153"/>
        <end position="185"/>
    </location>
</feature>
<dbReference type="InterPro" id="IPR001452">
    <property type="entry name" value="SH3_domain"/>
</dbReference>
<dbReference type="AlphaFoldDB" id="A0A7R9AMR4"/>
<dbReference type="Gene3D" id="1.25.40.20">
    <property type="entry name" value="Ankyrin repeat-containing domain"/>
    <property type="match status" value="1"/>
</dbReference>
<sequence length="228" mass="25291">MNGKRMNGHHYDTKIKNPENPVSAHVSTHNLNFENCYTVKPDELSFQEGDLLYVFDEVTDSNWWKARCGTETGLIPSNYVENHTEEMDCPLHEASRRGNLVFLRECLHQGVSGTGLDQTGSTPLYWASHGGHLHCVAELLNLPNPAVNAQNKVGETPLHVAASRGHYEVVETLLKQGADSRIPNKDGQTALELAMNPAVINSIQQSRSLHRNSITAIYNANDYADDSD</sequence>
<evidence type="ECO:0000256" key="6">
    <source>
        <dbReference type="ARBA" id="ARBA00037432"/>
    </source>
</evidence>
<dbReference type="PANTHER" id="PTHR24155">
    <property type="entry name" value="OSTEOCLAST-STIMULATING FACTOR 1"/>
    <property type="match status" value="1"/>
</dbReference>
<evidence type="ECO:0000313" key="12">
    <source>
        <dbReference type="EMBL" id="CAD7257269.1"/>
    </source>
</evidence>
<dbReference type="Pfam" id="PF13857">
    <property type="entry name" value="Ank_5"/>
    <property type="match status" value="1"/>
</dbReference>
<keyword evidence="4" id="KW-0677">Repeat</keyword>
<name>A0A7R9AMR4_TIMSH</name>
<evidence type="ECO:0000256" key="10">
    <source>
        <dbReference type="SAM" id="MobiDB-lite"/>
    </source>
</evidence>
<feature type="domain" description="SH3" evidence="11">
    <location>
        <begin position="20"/>
        <end position="85"/>
    </location>
</feature>
<evidence type="ECO:0000256" key="7">
    <source>
        <dbReference type="ARBA" id="ARBA00040640"/>
    </source>
</evidence>
<dbReference type="GO" id="GO:0005737">
    <property type="term" value="C:cytoplasm"/>
    <property type="evidence" value="ECO:0007669"/>
    <property type="project" value="UniProtKB-SubCell"/>
</dbReference>
<dbReference type="InterPro" id="IPR036770">
    <property type="entry name" value="Ankyrin_rpt-contain_sf"/>
</dbReference>
<evidence type="ECO:0000256" key="8">
    <source>
        <dbReference type="PROSITE-ProRule" id="PRU00023"/>
    </source>
</evidence>
<gene>
    <name evidence="12" type="ORF">TSIB3V08_LOCUS1542</name>
</gene>
<evidence type="ECO:0000259" key="11">
    <source>
        <dbReference type="PROSITE" id="PS50002"/>
    </source>
</evidence>
<dbReference type="PRINTS" id="PR00452">
    <property type="entry name" value="SH3DOMAIN"/>
</dbReference>
<dbReference type="InterPro" id="IPR036028">
    <property type="entry name" value="SH3-like_dom_sf"/>
</dbReference>